<dbReference type="PRINTS" id="PR00420">
    <property type="entry name" value="RNGMNOXGNASE"/>
</dbReference>
<proteinExistence type="predicted"/>
<reference evidence="2" key="1">
    <citation type="journal article" date="2020" name="Stud. Mycol.">
        <title>101 Dothideomycetes genomes: a test case for predicting lifestyles and emergence of pathogens.</title>
        <authorList>
            <person name="Haridas S."/>
            <person name="Albert R."/>
            <person name="Binder M."/>
            <person name="Bloem J."/>
            <person name="Labutti K."/>
            <person name="Salamov A."/>
            <person name="Andreopoulos B."/>
            <person name="Baker S."/>
            <person name="Barry K."/>
            <person name="Bills G."/>
            <person name="Bluhm B."/>
            <person name="Cannon C."/>
            <person name="Castanera R."/>
            <person name="Culley D."/>
            <person name="Daum C."/>
            <person name="Ezra D."/>
            <person name="Gonzalez J."/>
            <person name="Henrissat B."/>
            <person name="Kuo A."/>
            <person name="Liang C."/>
            <person name="Lipzen A."/>
            <person name="Lutzoni F."/>
            <person name="Magnuson J."/>
            <person name="Mondo S."/>
            <person name="Nolan M."/>
            <person name="Ohm R."/>
            <person name="Pangilinan J."/>
            <person name="Park H.-J."/>
            <person name="Ramirez L."/>
            <person name="Alfaro M."/>
            <person name="Sun H."/>
            <person name="Tritt A."/>
            <person name="Yoshinaga Y."/>
            <person name="Zwiers L.-H."/>
            <person name="Turgeon B."/>
            <person name="Goodwin S."/>
            <person name="Spatafora J."/>
            <person name="Crous P."/>
            <person name="Grigoriev I."/>
        </authorList>
    </citation>
    <scope>NUCLEOTIDE SEQUENCE</scope>
    <source>
        <strain evidence="2">CBS 627.86</strain>
    </source>
</reference>
<dbReference type="PANTHER" id="PTHR47469">
    <property type="entry name" value="MONOOXYGENASE-LIKE"/>
    <property type="match status" value="1"/>
</dbReference>
<feature type="domain" description="2,6-dihydroxypyridine 3-monooxygenase substrate binding" evidence="1">
    <location>
        <begin position="187"/>
        <end position="316"/>
    </location>
</feature>
<dbReference type="AlphaFoldDB" id="A0A6A5YIT1"/>
<sequence length="418" mass="46234">MAKDTIIVGGSIAGLMCGIMLKHHGYNVTIFEKEPSKSREGYNAGIKIGPDVQDFLKKHSRVPRDFTITCKAPVKFNIDGKAKPEHKQTMTSTSWGLLVSILRADFDGLTSKAVPIAPKAEERDGNAVFRNGAKVTDVRDFGNSVQVDVEDATSHNIQTVSGDLVIVADGSTSTLRKILLPDVKRQYAGYVSWRGTVQEAAVDKQASQTYAEKFAFHLMDRNYILHYTIPTDDGNVDPGKRLHNWIWYQPLAEKSEGMNAIFTDMNGIRHHGTVPRGLLEPKVWEQQKSLASATMPTDLAQILHSTSAPFVCTIYDLLSPRSVFFGGKVLLVGDALTTIRPNAGMSTTHAAYNCNELEKMIEGKQTPYQWEKAVLSFGAAQQRFAMVIASFGLDSKLVMVWYTIRWLLLLLGQKLGLA</sequence>
<accession>A0A6A5YIT1</accession>
<dbReference type="PANTHER" id="PTHR47469:SF2">
    <property type="entry name" value="OS06G0597600 PROTEIN"/>
    <property type="match status" value="1"/>
</dbReference>
<evidence type="ECO:0000313" key="3">
    <source>
        <dbReference type="Proteomes" id="UP000799770"/>
    </source>
</evidence>
<dbReference type="SUPFAM" id="SSF51905">
    <property type="entry name" value="FAD/NAD(P)-binding domain"/>
    <property type="match status" value="1"/>
</dbReference>
<name>A0A6A5YIT1_9PLEO</name>
<gene>
    <name evidence="2" type="ORF">BDV96DRAFT_607696</name>
</gene>
<dbReference type="InterPro" id="IPR054707">
    <property type="entry name" value="DhpH_subs-bd"/>
</dbReference>
<dbReference type="InterPro" id="IPR053212">
    <property type="entry name" value="DHP_3-monooxygenase"/>
</dbReference>
<evidence type="ECO:0000259" key="1">
    <source>
        <dbReference type="Pfam" id="PF22607"/>
    </source>
</evidence>
<dbReference type="SUPFAM" id="SSF54373">
    <property type="entry name" value="FAD-linked reductases, C-terminal domain"/>
    <property type="match status" value="1"/>
</dbReference>
<keyword evidence="3" id="KW-1185">Reference proteome</keyword>
<dbReference type="EMBL" id="ML977367">
    <property type="protein sequence ID" value="KAF2106038.1"/>
    <property type="molecule type" value="Genomic_DNA"/>
</dbReference>
<dbReference type="Pfam" id="PF13450">
    <property type="entry name" value="NAD_binding_8"/>
    <property type="match status" value="1"/>
</dbReference>
<dbReference type="Gene3D" id="3.30.9.60">
    <property type="match status" value="1"/>
</dbReference>
<dbReference type="InterPro" id="IPR036188">
    <property type="entry name" value="FAD/NAD-bd_sf"/>
</dbReference>
<dbReference type="OrthoDB" id="16820at2759"/>
<dbReference type="Proteomes" id="UP000799770">
    <property type="component" value="Unassembled WGS sequence"/>
</dbReference>
<dbReference type="Pfam" id="PF22607">
    <property type="entry name" value="FAD_binding-like"/>
    <property type="match status" value="1"/>
</dbReference>
<organism evidence="2 3">
    <name type="scientific">Lophiotrema nucula</name>
    <dbReference type="NCBI Taxonomy" id="690887"/>
    <lineage>
        <taxon>Eukaryota</taxon>
        <taxon>Fungi</taxon>
        <taxon>Dikarya</taxon>
        <taxon>Ascomycota</taxon>
        <taxon>Pezizomycotina</taxon>
        <taxon>Dothideomycetes</taxon>
        <taxon>Pleosporomycetidae</taxon>
        <taxon>Pleosporales</taxon>
        <taxon>Lophiotremataceae</taxon>
        <taxon>Lophiotrema</taxon>
    </lineage>
</organism>
<dbReference type="Gene3D" id="3.50.50.60">
    <property type="entry name" value="FAD/NAD(P)-binding domain"/>
    <property type="match status" value="1"/>
</dbReference>
<protein>
    <recommendedName>
        <fullName evidence="1">2,6-dihydroxypyridine 3-monooxygenase substrate binding domain-containing protein</fullName>
    </recommendedName>
</protein>
<evidence type="ECO:0000313" key="2">
    <source>
        <dbReference type="EMBL" id="KAF2106038.1"/>
    </source>
</evidence>